<comment type="caution">
    <text evidence="2">The sequence shown here is derived from an EMBL/GenBank/DDBJ whole genome shotgun (WGS) entry which is preliminary data.</text>
</comment>
<dbReference type="SUPFAM" id="SSF51735">
    <property type="entry name" value="NAD(P)-binding Rossmann-fold domains"/>
    <property type="match status" value="1"/>
</dbReference>
<evidence type="ECO:0000313" key="3">
    <source>
        <dbReference type="Proteomes" id="UP001237595"/>
    </source>
</evidence>
<dbReference type="InterPro" id="IPR003781">
    <property type="entry name" value="CoA-bd"/>
</dbReference>
<evidence type="ECO:0000259" key="1">
    <source>
        <dbReference type="SMART" id="SM00881"/>
    </source>
</evidence>
<keyword evidence="2" id="KW-0436">Ligase</keyword>
<protein>
    <submittedName>
        <fullName evidence="2">Acetate--CoA ligase family protein</fullName>
    </submittedName>
</protein>
<dbReference type="InterPro" id="IPR016102">
    <property type="entry name" value="Succinyl-CoA_synth-like"/>
</dbReference>
<keyword evidence="3" id="KW-1185">Reference proteome</keyword>
<dbReference type="PANTHER" id="PTHR42793">
    <property type="entry name" value="COA BINDING DOMAIN CONTAINING PROTEIN"/>
    <property type="match status" value="1"/>
</dbReference>
<feature type="domain" description="CoA-binding" evidence="1">
    <location>
        <begin position="23"/>
        <end position="118"/>
    </location>
</feature>
<dbReference type="Pfam" id="PF13607">
    <property type="entry name" value="Succ_CoA_lig"/>
    <property type="match status" value="1"/>
</dbReference>
<dbReference type="Proteomes" id="UP001237595">
    <property type="component" value="Unassembled WGS sequence"/>
</dbReference>
<accession>A0ABT6PRE8</accession>
<dbReference type="EMBL" id="JASAOF010000011">
    <property type="protein sequence ID" value="MDI2030580.1"/>
    <property type="molecule type" value="Genomic_DNA"/>
</dbReference>
<reference evidence="2 3" key="1">
    <citation type="submission" date="2023-04" db="EMBL/GenBank/DDBJ databases">
        <title>Draft genome sequence of Saccharopolyspora sp. TS4A08 isolated from sweet potato rhizospheric soil.</title>
        <authorList>
            <person name="Suksaard P."/>
            <person name="Duangmal K."/>
        </authorList>
    </citation>
    <scope>NUCLEOTIDE SEQUENCE [LARGE SCALE GENOMIC DNA]</scope>
    <source>
        <strain evidence="2 3">TS4A08</strain>
    </source>
</reference>
<dbReference type="SMART" id="SM00881">
    <property type="entry name" value="CoA_binding"/>
    <property type="match status" value="1"/>
</dbReference>
<dbReference type="Pfam" id="PF13549">
    <property type="entry name" value="ATP-grasp_5"/>
    <property type="match status" value="1"/>
</dbReference>
<proteinExistence type="predicted"/>
<dbReference type="Gene3D" id="3.30.1490.20">
    <property type="entry name" value="ATP-grasp fold, A domain"/>
    <property type="match status" value="1"/>
</dbReference>
<dbReference type="Gene3D" id="3.40.50.720">
    <property type="entry name" value="NAD(P)-binding Rossmann-like Domain"/>
    <property type="match status" value="1"/>
</dbReference>
<dbReference type="SUPFAM" id="SSF56059">
    <property type="entry name" value="Glutathione synthetase ATP-binding domain-like"/>
    <property type="match status" value="1"/>
</dbReference>
<dbReference type="Pfam" id="PF13380">
    <property type="entry name" value="CoA_binding_2"/>
    <property type="match status" value="1"/>
</dbReference>
<organism evidence="2 3">
    <name type="scientific">Saccharopolyspora ipomoeae</name>
    <dbReference type="NCBI Taxonomy" id="3042027"/>
    <lineage>
        <taxon>Bacteria</taxon>
        <taxon>Bacillati</taxon>
        <taxon>Actinomycetota</taxon>
        <taxon>Actinomycetes</taxon>
        <taxon>Pseudonocardiales</taxon>
        <taxon>Pseudonocardiaceae</taxon>
        <taxon>Saccharopolyspora</taxon>
    </lineage>
</organism>
<dbReference type="Gene3D" id="3.40.50.261">
    <property type="entry name" value="Succinyl-CoA synthetase domains"/>
    <property type="match status" value="2"/>
</dbReference>
<dbReference type="SUPFAM" id="SSF52210">
    <property type="entry name" value="Succinyl-CoA synthetase domains"/>
    <property type="match status" value="2"/>
</dbReference>
<name>A0ABT6PRE8_9PSEU</name>
<sequence>MPQNPVPAQANRASTATALSGPLLHPASVAIVGASDDPRKTTGRPQRFLAAAGFGGTAWFVNPSRETVQGEKAYPSLSALPGVPDHVYVMTGAEAAIDTVAEASRLGVPVVTVLSSGFAEEGAEGQAREDRLRAAAAQGATRVVGPSSLGVVNPRSGVMLTGNAAFGEPDTPAGGIFVASQSGSVIGALVSRARGRGIGFAGLVSTGGEADLSLGEICSATLDDPDITSYALFLESLRHSADLAEFAAAAHRAGKPVAVYKLGRSDEARALTVSHTGALAGEDSEAEAFFRACGFARVSTFEGLCEAPALLERVPADGPSRPRVGVVTTTGGGAAIMVDQLALRDLSVRGPSHELVDRMTEAGAPVPHSLIADLGLAGAKHDVVSAALREMQDSGEFDLVLFVIGSSARLNPELAVQALAERGGHAVPVVGFALPEAPEAAELLASSGVPAFRTPESCADAVAAAFGRRSALIDPKGLLGSFEGATQLLDEQTSAELLDVVGVPTLPSVALKVTSMDEEISLPFDYPVVVKALSDQLAHKTDAGGVVLDVASADGLRAAVRAVVSDVADKTGITVDRVLVQPMADKGVGEVLVGYRRSQDVGPLVVLSTGGVQAELYDDSAVRLAPVDHATAAEMIEEVTGLAVLKGHRGAPAGDTDALTDTIVALSRLAVERPSVIEAEANPVRVRTDGVVALDALVRCVKEADRA</sequence>
<dbReference type="InterPro" id="IPR032875">
    <property type="entry name" value="Succ_CoA_lig_flav_dom"/>
</dbReference>
<dbReference type="Gene3D" id="3.30.470.20">
    <property type="entry name" value="ATP-grasp fold, B domain"/>
    <property type="match status" value="1"/>
</dbReference>
<dbReference type="GO" id="GO:0016874">
    <property type="term" value="F:ligase activity"/>
    <property type="evidence" value="ECO:0007669"/>
    <property type="project" value="UniProtKB-KW"/>
</dbReference>
<dbReference type="InterPro" id="IPR036291">
    <property type="entry name" value="NAD(P)-bd_dom_sf"/>
</dbReference>
<gene>
    <name evidence="2" type="ORF">QFW96_18245</name>
</gene>
<evidence type="ECO:0000313" key="2">
    <source>
        <dbReference type="EMBL" id="MDI2030580.1"/>
    </source>
</evidence>
<dbReference type="InterPro" id="IPR013815">
    <property type="entry name" value="ATP_grasp_subdomain_1"/>
</dbReference>
<dbReference type="PANTHER" id="PTHR42793:SF4">
    <property type="entry name" value="BLL6376 PROTEIN"/>
    <property type="match status" value="1"/>
</dbReference>
<dbReference type="RefSeq" id="WP_281456894.1">
    <property type="nucleotide sequence ID" value="NZ_JASAOF010000011.1"/>
</dbReference>